<evidence type="ECO:0000313" key="3">
    <source>
        <dbReference type="EMBL" id="TQL59475.1"/>
    </source>
</evidence>
<gene>
    <name evidence="3" type="ORF">FB474_0829</name>
</gene>
<comment type="caution">
    <text evidence="3">The sequence shown here is derived from an EMBL/GenBank/DDBJ whole genome shotgun (WGS) entry which is preliminary data.</text>
</comment>
<dbReference type="AlphaFoldDB" id="A0A542ZGN3"/>
<accession>A0A542ZGN3</accession>
<evidence type="ECO:0000259" key="2">
    <source>
        <dbReference type="Pfam" id="PF24837"/>
    </source>
</evidence>
<feature type="signal peptide" evidence="1">
    <location>
        <begin position="1"/>
        <end position="27"/>
    </location>
</feature>
<organism evidence="3 4">
    <name type="scientific">Oryzihumus leptocrescens</name>
    <dbReference type="NCBI Taxonomy" id="297536"/>
    <lineage>
        <taxon>Bacteria</taxon>
        <taxon>Bacillati</taxon>
        <taxon>Actinomycetota</taxon>
        <taxon>Actinomycetes</taxon>
        <taxon>Micrococcales</taxon>
        <taxon>Intrasporangiaceae</taxon>
        <taxon>Oryzihumus</taxon>
    </lineage>
</organism>
<feature type="chain" id="PRO_5022141788" description="AMIN-like domain-containing protein" evidence="1">
    <location>
        <begin position="28"/>
        <end position="294"/>
    </location>
</feature>
<sequence length="294" mass="30527">MRVVRRLLVLLLALGAALPLTAPAAGAATPTVPTLVGIRAAHHPTYDRVVFDFAGGLPASRQVTWVTQLVGDASGLPVPVAGRAILQVRFAAANAHDAAGRATAPSRVAFALPNVLTVVQSGDFEAVTTYGIGVASRQAVHVSTLTSPSRVVVDVGAAFPTVWRQVWLFNQLRFVANAEPFFTPVLRPVLPLTPATGLMDRIFAGPTTTERAAGLRQLSSGATGFRALSISGGIARVQLTGGCSSGGSTVSIAGEILPTLRQLSTVDWVKVYDPSGHTLSPTGNRDSVPACLEP</sequence>
<evidence type="ECO:0000256" key="1">
    <source>
        <dbReference type="SAM" id="SignalP"/>
    </source>
</evidence>
<dbReference type="EMBL" id="VFOQ01000001">
    <property type="protein sequence ID" value="TQL59475.1"/>
    <property type="molecule type" value="Genomic_DNA"/>
</dbReference>
<name>A0A542ZGN3_9MICO</name>
<dbReference type="Proteomes" id="UP000319514">
    <property type="component" value="Unassembled WGS sequence"/>
</dbReference>
<dbReference type="Pfam" id="PF24837">
    <property type="entry name" value="AMIN-like"/>
    <property type="match status" value="1"/>
</dbReference>
<keyword evidence="4" id="KW-1185">Reference proteome</keyword>
<dbReference type="OrthoDB" id="3393679at2"/>
<evidence type="ECO:0000313" key="4">
    <source>
        <dbReference type="Proteomes" id="UP000319514"/>
    </source>
</evidence>
<dbReference type="RefSeq" id="WP_141787495.1">
    <property type="nucleotide sequence ID" value="NZ_BAAAKX010000013.1"/>
</dbReference>
<keyword evidence="1" id="KW-0732">Signal</keyword>
<protein>
    <recommendedName>
        <fullName evidence="2">AMIN-like domain-containing protein</fullName>
    </recommendedName>
</protein>
<reference evidence="3 4" key="1">
    <citation type="submission" date="2019-06" db="EMBL/GenBank/DDBJ databases">
        <title>Sequencing the genomes of 1000 actinobacteria strains.</title>
        <authorList>
            <person name="Klenk H.-P."/>
        </authorList>
    </citation>
    <scope>NUCLEOTIDE SEQUENCE [LARGE SCALE GENOMIC DNA]</scope>
    <source>
        <strain evidence="3 4">DSM 18082</strain>
    </source>
</reference>
<dbReference type="InterPro" id="IPR056303">
    <property type="entry name" value="AMIN-like"/>
</dbReference>
<feature type="domain" description="AMIN-like" evidence="2">
    <location>
        <begin position="34"/>
        <end position="155"/>
    </location>
</feature>
<proteinExistence type="predicted"/>